<dbReference type="EMBL" id="CP032487">
    <property type="protein sequence ID" value="QAX80831.1"/>
    <property type="molecule type" value="Genomic_DNA"/>
</dbReference>
<sequence length="98" mass="11121">MAKKNTLQVRVIMIIIVVLSDEAIKVGVHMKKARHCSHCFQCLLSQPGAGFFFAYSHHPLSLTFGLTHSYIQRLIFSRSLIISNSNDLSFNLLISRIF</sequence>
<gene>
    <name evidence="1" type="ORF">D5F51_21260</name>
</gene>
<organism evidence="1 2">
    <name type="scientific">Yersinia hibernica</name>
    <dbReference type="NCBI Taxonomy" id="2339259"/>
    <lineage>
        <taxon>Bacteria</taxon>
        <taxon>Pseudomonadati</taxon>
        <taxon>Pseudomonadota</taxon>
        <taxon>Gammaproteobacteria</taxon>
        <taxon>Enterobacterales</taxon>
        <taxon>Yersiniaceae</taxon>
        <taxon>Yersinia</taxon>
    </lineage>
</organism>
<keyword evidence="2" id="KW-1185">Reference proteome</keyword>
<proteinExistence type="predicted"/>
<accession>A0ABX5R596</accession>
<reference evidence="2" key="1">
    <citation type="submission" date="2018-09" db="EMBL/GenBank/DDBJ databases">
        <title>Yersinia hibernicus sp. nov.</title>
        <authorList>
            <person name="Nguyen S.V."/>
            <person name="Mundanda D.M."/>
            <person name="Anes J."/>
            <person name="Fanning S."/>
        </authorList>
    </citation>
    <scope>NUCLEOTIDE SEQUENCE [LARGE SCALE GENOMIC DNA]</scope>
    <source>
        <strain evidence="2">CFS1934</strain>
    </source>
</reference>
<dbReference type="Proteomes" id="UP000288804">
    <property type="component" value="Chromosome"/>
</dbReference>
<evidence type="ECO:0000313" key="1">
    <source>
        <dbReference type="EMBL" id="QAX80831.1"/>
    </source>
</evidence>
<evidence type="ECO:0000313" key="2">
    <source>
        <dbReference type="Proteomes" id="UP000288804"/>
    </source>
</evidence>
<protein>
    <submittedName>
        <fullName evidence="1">Uncharacterized protein</fullName>
    </submittedName>
</protein>
<name>A0ABX5R596_9GAMM</name>